<feature type="region of interest" description="Disordered" evidence="1">
    <location>
        <begin position="326"/>
        <end position="364"/>
    </location>
</feature>
<evidence type="ECO:0000256" key="2">
    <source>
        <dbReference type="SAM" id="SignalP"/>
    </source>
</evidence>
<evidence type="ECO:0000256" key="1">
    <source>
        <dbReference type="SAM" id="MobiDB-lite"/>
    </source>
</evidence>
<accession>A0AA39KLD6</accession>
<dbReference type="Proteomes" id="UP001168990">
    <property type="component" value="Unassembled WGS sequence"/>
</dbReference>
<feature type="signal peptide" evidence="2">
    <location>
        <begin position="1"/>
        <end position="27"/>
    </location>
</feature>
<reference evidence="3" key="2">
    <citation type="submission" date="2023-03" db="EMBL/GenBank/DDBJ databases">
        <authorList>
            <person name="Inwood S.N."/>
            <person name="Skelly J.G."/>
            <person name="Guhlin J."/>
            <person name="Harrop T.W.R."/>
            <person name="Goldson S.G."/>
            <person name="Dearden P.K."/>
        </authorList>
    </citation>
    <scope>NUCLEOTIDE SEQUENCE</scope>
    <source>
        <strain evidence="3">Irish</strain>
        <tissue evidence="3">Whole body</tissue>
    </source>
</reference>
<evidence type="ECO:0000313" key="3">
    <source>
        <dbReference type="EMBL" id="KAK0165714.1"/>
    </source>
</evidence>
<proteinExistence type="predicted"/>
<feature type="region of interest" description="Disordered" evidence="1">
    <location>
        <begin position="399"/>
        <end position="428"/>
    </location>
</feature>
<name>A0AA39KLD6_9HYME</name>
<feature type="compositionally biased region" description="Polar residues" evidence="1">
    <location>
        <begin position="401"/>
        <end position="418"/>
    </location>
</feature>
<evidence type="ECO:0000313" key="4">
    <source>
        <dbReference type="Proteomes" id="UP001168990"/>
    </source>
</evidence>
<keyword evidence="4" id="KW-1185">Reference proteome</keyword>
<organism evidence="3 4">
    <name type="scientific">Microctonus aethiopoides</name>
    <dbReference type="NCBI Taxonomy" id="144406"/>
    <lineage>
        <taxon>Eukaryota</taxon>
        <taxon>Metazoa</taxon>
        <taxon>Ecdysozoa</taxon>
        <taxon>Arthropoda</taxon>
        <taxon>Hexapoda</taxon>
        <taxon>Insecta</taxon>
        <taxon>Pterygota</taxon>
        <taxon>Neoptera</taxon>
        <taxon>Endopterygota</taxon>
        <taxon>Hymenoptera</taxon>
        <taxon>Apocrita</taxon>
        <taxon>Ichneumonoidea</taxon>
        <taxon>Braconidae</taxon>
        <taxon>Euphorinae</taxon>
        <taxon>Microctonus</taxon>
    </lineage>
</organism>
<feature type="region of interest" description="Disordered" evidence="1">
    <location>
        <begin position="462"/>
        <end position="486"/>
    </location>
</feature>
<feature type="chain" id="PRO_5041326581" evidence="2">
    <location>
        <begin position="28"/>
        <end position="653"/>
    </location>
</feature>
<comment type="caution">
    <text evidence="3">The sequence shown here is derived from an EMBL/GenBank/DDBJ whole genome shotgun (WGS) entry which is preliminary data.</text>
</comment>
<sequence>MAVRIILIHCCVFLLGVLSFLIVNTNALDDILETTVIDENNRDIKLKWVKTKRSFLANQYLPIWNIWNNGLLKKYFYDKHQKIGVIDTRYSIECLPISQLNRKHHIVKSRVDGYIIQINSDHCDSSCYNNPNTIPIVPNPSSSESGTIPPTNSDSLYVEYGGTIRQNAPNLELKLANTNLKELPSTSFNPDSSLPNRPDSFINPSFPNSESSIIYNNKASTLHLPNADVATERENSYLSLVPPQFEKSVFSLPGETTSSSVPPPGFINFDTVLSDNPKSSNDFPSLSYIANLLYNPDSLNTDPDNIFLQSQQNLDFTKHTDTDLERHLPEYPDSASSSTSDNHKCSNDPSSLSPNTDSFSNFDSLNIDPDDTFFQSQQNLDLPELTDTDLEQLLPKVPESVPSSARGSHSSFNPQSPDFNLGHPDGSKSPIINQNEILSLFNPQSPISLDFSALMDTVNERNLPSTSDIDSPPIKRPRIDKRSNKVSKDDMKFAGSIVKHLKYVQNYVVAAREIAHLMKVDYETTENSFGNDAQCPGLMQEHNIRCLKWSDKSIESFKIYLSESLDRCFLLNHPKSLLPKNKPVELISPAKICSCYVQEEQHSEMIKSIAVISEDCNAPMVCLKPDVLGVLKPITHLPFPFDGTGCGNNKVQC</sequence>
<reference evidence="3" key="1">
    <citation type="journal article" date="2023" name="bioRxiv">
        <title>Scaffold-level genome assemblies of two parasitoid biocontrol wasps reveal the parthenogenesis mechanism and an associated novel virus.</title>
        <authorList>
            <person name="Inwood S."/>
            <person name="Skelly J."/>
            <person name="Guhlin J."/>
            <person name="Harrop T."/>
            <person name="Goldson S."/>
            <person name="Dearden P."/>
        </authorList>
    </citation>
    <scope>NUCLEOTIDE SEQUENCE</scope>
    <source>
        <strain evidence="3">Irish</strain>
        <tissue evidence="3">Whole body</tissue>
    </source>
</reference>
<dbReference type="EMBL" id="JAQQBS010001422">
    <property type="protein sequence ID" value="KAK0165714.1"/>
    <property type="molecule type" value="Genomic_DNA"/>
</dbReference>
<keyword evidence="2" id="KW-0732">Signal</keyword>
<dbReference type="AlphaFoldDB" id="A0AA39KLD6"/>
<feature type="compositionally biased region" description="Polar residues" evidence="1">
    <location>
        <begin position="347"/>
        <end position="364"/>
    </location>
</feature>
<protein>
    <submittedName>
        <fullName evidence="3">Uncharacterized protein</fullName>
    </submittedName>
</protein>
<gene>
    <name evidence="3" type="ORF">PV328_004213</name>
</gene>